<name>A0A9J6BVM9_POLVA</name>
<feature type="domain" description="Helicase ATP-binding" evidence="11">
    <location>
        <begin position="368"/>
        <end position="545"/>
    </location>
</feature>
<dbReference type="FunFam" id="3.40.50.300:FF:000008">
    <property type="entry name" value="ATP-dependent RNA helicase RhlB"/>
    <property type="match status" value="1"/>
</dbReference>
<feature type="domain" description="Helicase C-terminal" evidence="12">
    <location>
        <begin position="557"/>
        <end position="719"/>
    </location>
</feature>
<dbReference type="GO" id="GO:0003723">
    <property type="term" value="F:RNA binding"/>
    <property type="evidence" value="ECO:0007669"/>
    <property type="project" value="UniProtKB-UniRule"/>
</dbReference>
<dbReference type="Pfam" id="PF00270">
    <property type="entry name" value="DEAD"/>
    <property type="match status" value="1"/>
</dbReference>
<keyword evidence="2 9" id="KW-0547">Nucleotide-binding</keyword>
<feature type="compositionally biased region" description="Low complexity" evidence="10">
    <location>
        <begin position="230"/>
        <end position="260"/>
    </location>
</feature>
<feature type="compositionally biased region" description="Low complexity" evidence="10">
    <location>
        <begin position="198"/>
        <end position="218"/>
    </location>
</feature>
<dbReference type="EC" id="3.6.4.13" evidence="1"/>
<dbReference type="Pfam" id="PF00013">
    <property type="entry name" value="KH_1"/>
    <property type="match status" value="1"/>
</dbReference>
<dbReference type="CDD" id="cd00105">
    <property type="entry name" value="KH-I"/>
    <property type="match status" value="1"/>
</dbReference>
<keyword evidence="3 9" id="KW-0378">Hydrolase</keyword>
<evidence type="ECO:0000256" key="7">
    <source>
        <dbReference type="PROSITE-ProRule" id="PRU00117"/>
    </source>
</evidence>
<feature type="short sequence motif" description="Q motif" evidence="8">
    <location>
        <begin position="337"/>
        <end position="365"/>
    </location>
</feature>
<feature type="compositionally biased region" description="Gly residues" evidence="10">
    <location>
        <begin position="732"/>
        <end position="743"/>
    </location>
</feature>
<comment type="caution">
    <text evidence="14">The sequence shown here is derived from an EMBL/GenBank/DDBJ whole genome shotgun (WGS) entry which is preliminary data.</text>
</comment>
<dbReference type="PROSITE" id="PS51192">
    <property type="entry name" value="HELICASE_ATP_BIND_1"/>
    <property type="match status" value="1"/>
</dbReference>
<dbReference type="Proteomes" id="UP001107558">
    <property type="component" value="Chromosome 3"/>
</dbReference>
<dbReference type="FunFam" id="3.40.50.300:FF:000079">
    <property type="entry name" value="probable ATP-dependent RNA helicase DDX17"/>
    <property type="match status" value="1"/>
</dbReference>
<dbReference type="SMART" id="SM00490">
    <property type="entry name" value="HELICc"/>
    <property type="match status" value="1"/>
</dbReference>
<evidence type="ECO:0000256" key="4">
    <source>
        <dbReference type="ARBA" id="ARBA00022806"/>
    </source>
</evidence>
<dbReference type="Pfam" id="PF00271">
    <property type="entry name" value="Helicase_C"/>
    <property type="match status" value="1"/>
</dbReference>
<dbReference type="PANTHER" id="PTHR47958">
    <property type="entry name" value="ATP-DEPENDENT RNA HELICASE DBP3"/>
    <property type="match status" value="1"/>
</dbReference>
<dbReference type="InterPro" id="IPR014001">
    <property type="entry name" value="Helicase_ATP-bd"/>
</dbReference>
<evidence type="ECO:0000259" key="12">
    <source>
        <dbReference type="PROSITE" id="PS51194"/>
    </source>
</evidence>
<proteinExistence type="inferred from homology"/>
<evidence type="ECO:0000256" key="8">
    <source>
        <dbReference type="PROSITE-ProRule" id="PRU00552"/>
    </source>
</evidence>
<dbReference type="Gene3D" id="3.40.50.300">
    <property type="entry name" value="P-loop containing nucleotide triphosphate hydrolases"/>
    <property type="match status" value="2"/>
</dbReference>
<keyword evidence="5 9" id="KW-0067">ATP-binding</keyword>
<dbReference type="EMBL" id="JADBJN010000003">
    <property type="protein sequence ID" value="KAG5673977.1"/>
    <property type="molecule type" value="Genomic_DNA"/>
</dbReference>
<dbReference type="CDD" id="cd18787">
    <property type="entry name" value="SF2_C_DEAD"/>
    <property type="match status" value="1"/>
</dbReference>
<dbReference type="SUPFAM" id="SSF54791">
    <property type="entry name" value="Eukaryotic type KH-domain (KH-domain type I)"/>
    <property type="match status" value="1"/>
</dbReference>
<gene>
    <name evidence="14" type="ORF">PVAND_003973</name>
</gene>
<dbReference type="InterPro" id="IPR000629">
    <property type="entry name" value="RNA-helicase_DEAD-box_CS"/>
</dbReference>
<evidence type="ECO:0000256" key="3">
    <source>
        <dbReference type="ARBA" id="ARBA00022801"/>
    </source>
</evidence>
<dbReference type="OrthoDB" id="196131at2759"/>
<dbReference type="PROSITE" id="PS51194">
    <property type="entry name" value="HELICASE_CTER"/>
    <property type="match status" value="1"/>
</dbReference>
<dbReference type="InterPro" id="IPR004088">
    <property type="entry name" value="KH_dom_type_1"/>
</dbReference>
<feature type="region of interest" description="Disordered" evidence="10">
    <location>
        <begin position="726"/>
        <end position="755"/>
    </location>
</feature>
<protein>
    <recommendedName>
        <fullName evidence="1">RNA helicase</fullName>
        <ecNumber evidence="1">3.6.4.13</ecNumber>
    </recommendedName>
</protein>
<reference evidence="14" key="1">
    <citation type="submission" date="2021-03" db="EMBL/GenBank/DDBJ databases">
        <title>Chromosome level genome of the anhydrobiotic midge Polypedilum vanderplanki.</title>
        <authorList>
            <person name="Yoshida Y."/>
            <person name="Kikawada T."/>
            <person name="Gusev O."/>
        </authorList>
    </citation>
    <scope>NUCLEOTIDE SEQUENCE</scope>
    <source>
        <strain evidence="14">NIAS01</strain>
        <tissue evidence="14">Whole body or cell culture</tissue>
    </source>
</reference>
<evidence type="ECO:0000313" key="15">
    <source>
        <dbReference type="Proteomes" id="UP001107558"/>
    </source>
</evidence>
<dbReference type="InterPro" id="IPR036612">
    <property type="entry name" value="KH_dom_type_1_sf"/>
</dbReference>
<dbReference type="PROSITE" id="PS51195">
    <property type="entry name" value="Q_MOTIF"/>
    <property type="match status" value="1"/>
</dbReference>
<evidence type="ECO:0000256" key="1">
    <source>
        <dbReference type="ARBA" id="ARBA00012552"/>
    </source>
</evidence>
<keyword evidence="4 9" id="KW-0347">Helicase</keyword>
<dbReference type="InterPro" id="IPR014014">
    <property type="entry name" value="RNA_helicase_DEAD_Q_motif"/>
</dbReference>
<dbReference type="SMART" id="SM00487">
    <property type="entry name" value="DEXDc"/>
    <property type="match status" value="1"/>
</dbReference>
<dbReference type="InterPro" id="IPR001650">
    <property type="entry name" value="Helicase_C-like"/>
</dbReference>
<evidence type="ECO:0000256" key="5">
    <source>
        <dbReference type="ARBA" id="ARBA00022840"/>
    </source>
</evidence>
<dbReference type="SMART" id="SM00322">
    <property type="entry name" value="KH"/>
    <property type="match status" value="1"/>
</dbReference>
<dbReference type="GO" id="GO:0003724">
    <property type="term" value="F:RNA helicase activity"/>
    <property type="evidence" value="ECO:0007669"/>
    <property type="project" value="UniProtKB-EC"/>
</dbReference>
<dbReference type="PROSITE" id="PS50084">
    <property type="entry name" value="KH_TYPE_1"/>
    <property type="match status" value="1"/>
</dbReference>
<dbReference type="GO" id="GO:0005524">
    <property type="term" value="F:ATP binding"/>
    <property type="evidence" value="ECO:0007669"/>
    <property type="project" value="UniProtKB-KW"/>
</dbReference>
<feature type="compositionally biased region" description="Low complexity" evidence="10">
    <location>
        <begin position="73"/>
        <end position="89"/>
    </location>
</feature>
<evidence type="ECO:0000256" key="10">
    <source>
        <dbReference type="SAM" id="MobiDB-lite"/>
    </source>
</evidence>
<sequence>MIKIDAKYVGKVIGPRGAIIKDLQQEFNVRISISKDNDENGMRSVEILGDLQNIENAIEAINQRFLSNSNYSNYQQRQQQPSNENQNFEFNRRGRGRFNFRGSGSNDRRSNSNTRNNQYYYNNSDDGWNYNNETSAYSRRSDDQDNWKITENVVSHSNQSRNDDVSIADMKSNFEPSLNVYCSSSSSNSNWDNKKKNNSNFSDFNRQQTDYNQYNNNYKKAPRRNYTFGQSSQDNSSSFRNNRNNNNYQQADNSYNNNNTNTVIDWEKANADCEAARKVRWEKCPNMLKNFYKEHPKVSEMTQEEAEGYRLENNKISVARVFDENVPQERMPKPTIKFEYAFEHYPDLLEEIKKQGFEKPSPIQSQMWPILLQGEDCIGISQTGSGKTLAFLLPALIHTDSQPHPRGIQARGGPNVLVLAPTRELAIQIEKEVAKYQFRGIKAVCLYGGNDRKKQIEVVESGCEIIIATPGRLNDLVSANYIKIESITYLVLDEADRMLDMGFEPQIRKILLDIRDDRQTVMTSATWPSGVRRLASSYMKNPYQVVIGSLDLAATHSVTQRIEIIEEEEKYDRIIRFVNEEMTPNDKIIIFCGKKDRADNLSCEFVLKGILCQAIHGNREQSDREQALEDIKDGTVRILIATDVASRGIDIEDITYVINYDFPRNIEEYVHRVGRTGRAGRKGVSLSFVTRSDWSVAKELIEILEEANQEVPEELLEMSKRFEARKAREPMRGGGGRGRGNRGGDNFESFGGGWY</sequence>
<evidence type="ECO:0000259" key="11">
    <source>
        <dbReference type="PROSITE" id="PS51192"/>
    </source>
</evidence>
<organism evidence="14 15">
    <name type="scientific">Polypedilum vanderplanki</name>
    <name type="common">Sleeping chironomid midge</name>
    <dbReference type="NCBI Taxonomy" id="319348"/>
    <lineage>
        <taxon>Eukaryota</taxon>
        <taxon>Metazoa</taxon>
        <taxon>Ecdysozoa</taxon>
        <taxon>Arthropoda</taxon>
        <taxon>Hexapoda</taxon>
        <taxon>Insecta</taxon>
        <taxon>Pterygota</taxon>
        <taxon>Neoptera</taxon>
        <taxon>Endopterygota</taxon>
        <taxon>Diptera</taxon>
        <taxon>Nematocera</taxon>
        <taxon>Chironomoidea</taxon>
        <taxon>Chironomidae</taxon>
        <taxon>Chironominae</taxon>
        <taxon>Polypedilum</taxon>
        <taxon>Polypedilum</taxon>
    </lineage>
</organism>
<feature type="region of interest" description="Disordered" evidence="10">
    <location>
        <begin position="73"/>
        <end position="130"/>
    </location>
</feature>
<dbReference type="PROSITE" id="PS00039">
    <property type="entry name" value="DEAD_ATP_HELICASE"/>
    <property type="match status" value="1"/>
</dbReference>
<keyword evidence="7" id="KW-0694">RNA-binding</keyword>
<dbReference type="InterPro" id="IPR004087">
    <property type="entry name" value="KH_dom"/>
</dbReference>
<dbReference type="GO" id="GO:0016787">
    <property type="term" value="F:hydrolase activity"/>
    <property type="evidence" value="ECO:0007669"/>
    <property type="project" value="UniProtKB-KW"/>
</dbReference>
<evidence type="ECO:0000256" key="9">
    <source>
        <dbReference type="RuleBase" id="RU000492"/>
    </source>
</evidence>
<evidence type="ECO:0000259" key="13">
    <source>
        <dbReference type="PROSITE" id="PS51195"/>
    </source>
</evidence>
<dbReference type="AlphaFoldDB" id="A0A9J6BVM9"/>
<feature type="region of interest" description="Disordered" evidence="10">
    <location>
        <begin position="185"/>
        <end position="260"/>
    </location>
</feature>
<comment type="catalytic activity">
    <reaction evidence="6">
        <text>ATP + H2O = ADP + phosphate + H(+)</text>
        <dbReference type="Rhea" id="RHEA:13065"/>
        <dbReference type="ChEBI" id="CHEBI:15377"/>
        <dbReference type="ChEBI" id="CHEBI:15378"/>
        <dbReference type="ChEBI" id="CHEBI:30616"/>
        <dbReference type="ChEBI" id="CHEBI:43474"/>
        <dbReference type="ChEBI" id="CHEBI:456216"/>
        <dbReference type="EC" id="3.6.4.13"/>
    </reaction>
</comment>
<dbReference type="GO" id="GO:0031047">
    <property type="term" value="P:regulatory ncRNA-mediated gene silencing"/>
    <property type="evidence" value="ECO:0007669"/>
    <property type="project" value="UniProtKB-ARBA"/>
</dbReference>
<accession>A0A9J6BVM9</accession>
<evidence type="ECO:0000256" key="2">
    <source>
        <dbReference type="ARBA" id="ARBA00022741"/>
    </source>
</evidence>
<dbReference type="CDD" id="cd17958">
    <property type="entry name" value="DEADc_DDX43_DDX53"/>
    <property type="match status" value="1"/>
</dbReference>
<comment type="similarity">
    <text evidence="9">Belongs to the DEAD box helicase family.</text>
</comment>
<dbReference type="Gene3D" id="3.30.1370.10">
    <property type="entry name" value="K Homology domain, type 1"/>
    <property type="match status" value="1"/>
</dbReference>
<keyword evidence="15" id="KW-1185">Reference proteome</keyword>
<feature type="compositionally biased region" description="Low complexity" evidence="10">
    <location>
        <begin position="99"/>
        <end position="124"/>
    </location>
</feature>
<dbReference type="InterPro" id="IPR027417">
    <property type="entry name" value="P-loop_NTPase"/>
</dbReference>
<dbReference type="InterPro" id="IPR011545">
    <property type="entry name" value="DEAD/DEAH_box_helicase_dom"/>
</dbReference>
<feature type="domain" description="DEAD-box RNA helicase Q" evidence="13">
    <location>
        <begin position="337"/>
        <end position="365"/>
    </location>
</feature>
<dbReference type="SUPFAM" id="SSF52540">
    <property type="entry name" value="P-loop containing nucleoside triphosphate hydrolases"/>
    <property type="match status" value="1"/>
</dbReference>
<evidence type="ECO:0000256" key="6">
    <source>
        <dbReference type="ARBA" id="ARBA00047984"/>
    </source>
</evidence>
<evidence type="ECO:0000313" key="14">
    <source>
        <dbReference type="EMBL" id="KAG5673977.1"/>
    </source>
</evidence>